<organism evidence="1 2">
    <name type="scientific">Cladophialophora carrionii CBS 160.54</name>
    <dbReference type="NCBI Taxonomy" id="1279043"/>
    <lineage>
        <taxon>Eukaryota</taxon>
        <taxon>Fungi</taxon>
        <taxon>Dikarya</taxon>
        <taxon>Ascomycota</taxon>
        <taxon>Pezizomycotina</taxon>
        <taxon>Eurotiomycetes</taxon>
        <taxon>Chaetothyriomycetidae</taxon>
        <taxon>Chaetothyriales</taxon>
        <taxon>Herpotrichiellaceae</taxon>
        <taxon>Cladophialophora</taxon>
    </lineage>
</organism>
<gene>
    <name evidence="1" type="ORF">G647_07641</name>
</gene>
<dbReference type="OrthoDB" id="4161416at2759"/>
<dbReference type="GeneID" id="19986134"/>
<dbReference type="EMBL" id="KB822707">
    <property type="protein sequence ID" value="ETI21295.1"/>
    <property type="molecule type" value="Genomic_DNA"/>
</dbReference>
<evidence type="ECO:0000313" key="2">
    <source>
        <dbReference type="Proteomes" id="UP000030678"/>
    </source>
</evidence>
<sequence>MAEFQQRLGGGELHRAGTVLQQAKGGVRAGARVRVRTLFLLIYGTKIHRLQPARLLCSTRCHLGKLPREIRNKIWDYLDVGDSEIDITVRMRYHGLVYPPRFRFREIIRLVGVCRQMRTEVFQIIERSVVFVQRSSKFLDESVAHLRGGNMLRRIVTCTWKKIEICDNLPNLVHFQLRTDEARRHNQVRELTRDLLRFGAFLVARHRNLDMLIWPGDSGQPHEPGQRGVVLYIDVTLCKHFRDKWLYRTTPPKYLSKEDWENDDISMVDDRLLNATILRRLHFNDILAFEIDDFVIDRENNATSKIDEGHDYFAQVDNEGYLTRERRQELGKRYVPRGSTD</sequence>
<protein>
    <recommendedName>
        <fullName evidence="3">F-box domain-containing protein</fullName>
    </recommendedName>
</protein>
<evidence type="ECO:0000313" key="1">
    <source>
        <dbReference type="EMBL" id="ETI21295.1"/>
    </source>
</evidence>
<dbReference type="HOGENOM" id="CLU_043825_0_0_1"/>
<proteinExistence type="predicted"/>
<evidence type="ECO:0008006" key="3">
    <source>
        <dbReference type="Google" id="ProtNLM"/>
    </source>
</evidence>
<accession>V9D336</accession>
<dbReference type="VEuPathDB" id="FungiDB:G647_07641"/>
<dbReference type="RefSeq" id="XP_008730176.1">
    <property type="nucleotide sequence ID" value="XM_008731954.1"/>
</dbReference>
<dbReference type="Proteomes" id="UP000030678">
    <property type="component" value="Unassembled WGS sequence"/>
</dbReference>
<name>V9D336_9EURO</name>
<dbReference type="AlphaFoldDB" id="V9D336"/>
<reference evidence="1 2" key="1">
    <citation type="submission" date="2013-03" db="EMBL/GenBank/DDBJ databases">
        <title>The Genome Sequence of Cladophialophora carrionii CBS 160.54.</title>
        <authorList>
            <consortium name="The Broad Institute Genomics Platform"/>
            <person name="Cuomo C."/>
            <person name="de Hoog S."/>
            <person name="Gorbushina A."/>
            <person name="Walker B."/>
            <person name="Young S.K."/>
            <person name="Zeng Q."/>
            <person name="Gargeya S."/>
            <person name="Fitzgerald M."/>
            <person name="Haas B."/>
            <person name="Abouelleil A."/>
            <person name="Allen A.W."/>
            <person name="Alvarado L."/>
            <person name="Arachchi H.M."/>
            <person name="Berlin A.M."/>
            <person name="Chapman S.B."/>
            <person name="Gainer-Dewar J."/>
            <person name="Goldberg J."/>
            <person name="Griggs A."/>
            <person name="Gujja S."/>
            <person name="Hansen M."/>
            <person name="Howarth C."/>
            <person name="Imamovic A."/>
            <person name="Ireland A."/>
            <person name="Larimer J."/>
            <person name="McCowan C."/>
            <person name="Murphy C."/>
            <person name="Pearson M."/>
            <person name="Poon T.W."/>
            <person name="Priest M."/>
            <person name="Roberts A."/>
            <person name="Saif S."/>
            <person name="Shea T."/>
            <person name="Sisk P."/>
            <person name="Sykes S."/>
            <person name="Wortman J."/>
            <person name="Nusbaum C."/>
            <person name="Birren B."/>
        </authorList>
    </citation>
    <scope>NUCLEOTIDE SEQUENCE [LARGE SCALE GENOMIC DNA]</scope>
    <source>
        <strain evidence="1 2">CBS 160.54</strain>
    </source>
</reference>